<dbReference type="KEGG" id="cci:CC1G_07288"/>
<feature type="compositionally biased region" description="Basic and acidic residues" evidence="1">
    <location>
        <begin position="100"/>
        <end position="113"/>
    </location>
</feature>
<feature type="region of interest" description="Disordered" evidence="1">
    <location>
        <begin position="169"/>
        <end position="245"/>
    </location>
</feature>
<evidence type="ECO:0000256" key="1">
    <source>
        <dbReference type="SAM" id="MobiDB-lite"/>
    </source>
</evidence>
<dbReference type="AlphaFoldDB" id="A8NNK4"/>
<dbReference type="RefSeq" id="XP_001835146.2">
    <property type="nucleotide sequence ID" value="XM_001835094.2"/>
</dbReference>
<comment type="caution">
    <text evidence="2">The sequence shown here is derived from an EMBL/GenBank/DDBJ whole genome shotgun (WGS) entry which is preliminary data.</text>
</comment>
<feature type="compositionally biased region" description="Low complexity" evidence="1">
    <location>
        <begin position="216"/>
        <end position="245"/>
    </location>
</feature>
<dbReference type="GeneID" id="6011673"/>
<accession>A8NNK4</accession>
<feature type="compositionally biased region" description="Pro residues" evidence="1">
    <location>
        <begin position="206"/>
        <end position="215"/>
    </location>
</feature>
<keyword evidence="3" id="KW-1185">Reference proteome</keyword>
<evidence type="ECO:0000313" key="3">
    <source>
        <dbReference type="Proteomes" id="UP000001861"/>
    </source>
</evidence>
<dbReference type="EMBL" id="AACS02000012">
    <property type="protein sequence ID" value="EAU86630.2"/>
    <property type="molecule type" value="Genomic_DNA"/>
</dbReference>
<dbReference type="HOGENOM" id="CLU_1133530_0_0_1"/>
<feature type="compositionally biased region" description="Low complexity" evidence="1">
    <location>
        <begin position="169"/>
        <end position="184"/>
    </location>
</feature>
<protein>
    <recommendedName>
        <fullName evidence="4">N-acetyltransferase domain-containing protein</fullName>
    </recommendedName>
</protein>
<feature type="compositionally biased region" description="Pro residues" evidence="1">
    <location>
        <begin position="185"/>
        <end position="196"/>
    </location>
</feature>
<evidence type="ECO:0000313" key="2">
    <source>
        <dbReference type="EMBL" id="EAU86630.2"/>
    </source>
</evidence>
<dbReference type="VEuPathDB" id="FungiDB:CC1G_07288"/>
<reference evidence="2 3" key="1">
    <citation type="journal article" date="2010" name="Proc. Natl. Acad. Sci. U.S.A.">
        <title>Insights into evolution of multicellular fungi from the assembled chromosomes of the mushroom Coprinopsis cinerea (Coprinus cinereus).</title>
        <authorList>
            <person name="Stajich J.E."/>
            <person name="Wilke S.K."/>
            <person name="Ahren D."/>
            <person name="Au C.H."/>
            <person name="Birren B.W."/>
            <person name="Borodovsky M."/>
            <person name="Burns C."/>
            <person name="Canback B."/>
            <person name="Casselton L.A."/>
            <person name="Cheng C.K."/>
            <person name="Deng J."/>
            <person name="Dietrich F.S."/>
            <person name="Fargo D.C."/>
            <person name="Farman M.L."/>
            <person name="Gathman A.C."/>
            <person name="Goldberg J."/>
            <person name="Guigo R."/>
            <person name="Hoegger P.J."/>
            <person name="Hooker J.B."/>
            <person name="Huggins A."/>
            <person name="James T.Y."/>
            <person name="Kamada T."/>
            <person name="Kilaru S."/>
            <person name="Kodira C."/>
            <person name="Kues U."/>
            <person name="Kupfer D."/>
            <person name="Kwan H.S."/>
            <person name="Lomsadze A."/>
            <person name="Li W."/>
            <person name="Lilly W.W."/>
            <person name="Ma L.J."/>
            <person name="Mackey A.J."/>
            <person name="Manning G."/>
            <person name="Martin F."/>
            <person name="Muraguchi H."/>
            <person name="Natvig D.O."/>
            <person name="Palmerini H."/>
            <person name="Ramesh M.A."/>
            <person name="Rehmeyer C.J."/>
            <person name="Roe B.A."/>
            <person name="Shenoy N."/>
            <person name="Stanke M."/>
            <person name="Ter-Hovhannisyan V."/>
            <person name="Tunlid A."/>
            <person name="Velagapudi R."/>
            <person name="Vision T.J."/>
            <person name="Zeng Q."/>
            <person name="Zolan M.E."/>
            <person name="Pukkila P.J."/>
        </authorList>
    </citation>
    <scope>NUCLEOTIDE SEQUENCE [LARGE SCALE GENOMIC DNA]</scope>
    <source>
        <strain evidence="3">Okayama-7 / 130 / ATCC MYA-4618 / FGSC 9003</strain>
    </source>
</reference>
<feature type="region of interest" description="Disordered" evidence="1">
    <location>
        <begin position="100"/>
        <end position="131"/>
    </location>
</feature>
<name>A8NNK4_COPC7</name>
<evidence type="ECO:0008006" key="4">
    <source>
        <dbReference type="Google" id="ProtNLM"/>
    </source>
</evidence>
<dbReference type="InParanoid" id="A8NNK4"/>
<organism evidence="2 3">
    <name type="scientific">Coprinopsis cinerea (strain Okayama-7 / 130 / ATCC MYA-4618 / FGSC 9003)</name>
    <name type="common">Inky cap fungus</name>
    <name type="synonym">Hormographiella aspergillata</name>
    <dbReference type="NCBI Taxonomy" id="240176"/>
    <lineage>
        <taxon>Eukaryota</taxon>
        <taxon>Fungi</taxon>
        <taxon>Dikarya</taxon>
        <taxon>Basidiomycota</taxon>
        <taxon>Agaricomycotina</taxon>
        <taxon>Agaricomycetes</taxon>
        <taxon>Agaricomycetidae</taxon>
        <taxon>Agaricales</taxon>
        <taxon>Agaricineae</taxon>
        <taxon>Psathyrellaceae</taxon>
        <taxon>Coprinopsis</taxon>
    </lineage>
</organism>
<dbReference type="Proteomes" id="UP000001861">
    <property type="component" value="Unassembled WGS sequence"/>
</dbReference>
<proteinExistence type="predicted"/>
<dbReference type="Gene3D" id="3.40.630.30">
    <property type="match status" value="1"/>
</dbReference>
<sequence length="245" mass="26999">MNIRLARVDDLAGMQAANLQNLPENYVMRFCASHLTFQCPISRTSVTMVLLNLDLPLMRPALCDTYHYPGTPPTLPGTTTHPPWHNHIRSPLIHSDPRHLSLDPNRDIPRHDMAPNLLRRRRRKGPDCGIRTGQNVRSFLPFFSPIPLHSWSLVSLIPRISHPFCPSRLASPAPSTLSPSNPSVPGIPPPSHPPPIKSHHITSPSPRIPTNPTNPNPTAKTPQKTAKNPPTDTSTPSPSSEATDV</sequence>
<gene>
    <name evidence="2" type="ORF">CC1G_07288</name>
</gene>